<dbReference type="PRINTS" id="PR00080">
    <property type="entry name" value="SDRFAMILY"/>
</dbReference>
<evidence type="ECO:0000313" key="3">
    <source>
        <dbReference type="Proteomes" id="UP000008908"/>
    </source>
</evidence>
<dbReference type="InterPro" id="IPR020904">
    <property type="entry name" value="Sc_DH/Rdtase_CS"/>
</dbReference>
<reference evidence="3" key="1">
    <citation type="submission" date="2011-08" db="EMBL/GenBank/DDBJ databases">
        <title>The complete genome of Muricauda ruestringensis DSM 13258.</title>
        <authorList>
            <person name="Lucas S."/>
            <person name="Han J."/>
            <person name="Lapidus A."/>
            <person name="Bruce D."/>
            <person name="Goodwin L."/>
            <person name="Pitluck S."/>
            <person name="Peters L."/>
            <person name="Kyrpides N."/>
            <person name="Mavromatis K."/>
            <person name="Ivanova N."/>
            <person name="Ovchinnikova G."/>
            <person name="Teshima H."/>
            <person name="Detter J.C."/>
            <person name="Tapia R."/>
            <person name="Han C."/>
            <person name="Land M."/>
            <person name="Hauser L."/>
            <person name="Markowitz V."/>
            <person name="Cheng J.-F."/>
            <person name="Hugenholtz P."/>
            <person name="Woyke T."/>
            <person name="Wu D."/>
            <person name="Spring S."/>
            <person name="Schroeder M."/>
            <person name="Brambilla E."/>
            <person name="Klenk H.-P."/>
            <person name="Eisen J.A."/>
        </authorList>
    </citation>
    <scope>NUCLEOTIDE SEQUENCE [LARGE SCALE GENOMIC DNA]</scope>
    <source>
        <strain evidence="3">DSM 13258 / LMG 19739 / B1</strain>
    </source>
</reference>
<dbReference type="STRING" id="886377.Murru_2722"/>
<dbReference type="Pfam" id="PF00106">
    <property type="entry name" value="adh_short"/>
    <property type="match status" value="1"/>
</dbReference>
<dbReference type="PANTHER" id="PTHR43544">
    <property type="entry name" value="SHORT-CHAIN DEHYDROGENASE/REDUCTASE"/>
    <property type="match status" value="1"/>
</dbReference>
<proteinExistence type="inferred from homology"/>
<dbReference type="InterPro" id="IPR036291">
    <property type="entry name" value="NAD(P)-bd_dom_sf"/>
</dbReference>
<dbReference type="PRINTS" id="PR00081">
    <property type="entry name" value="GDHRDH"/>
</dbReference>
<dbReference type="PROSITE" id="PS00061">
    <property type="entry name" value="ADH_SHORT"/>
    <property type="match status" value="1"/>
</dbReference>
<accession>G2PID4</accession>
<dbReference type="GO" id="GO:0016491">
    <property type="term" value="F:oxidoreductase activity"/>
    <property type="evidence" value="ECO:0007669"/>
    <property type="project" value="TreeGrafter"/>
</dbReference>
<gene>
    <name evidence="2" type="ordered locus">Murru_2722</name>
</gene>
<dbReference type="KEGG" id="mrs:Murru_2722"/>
<dbReference type="HOGENOM" id="CLU_010194_9_0_10"/>
<dbReference type="SUPFAM" id="SSF51735">
    <property type="entry name" value="NAD(P)-binding Rossmann-fold domains"/>
    <property type="match status" value="1"/>
</dbReference>
<reference evidence="2 3" key="2">
    <citation type="journal article" date="2012" name="Stand. Genomic Sci.">
        <title>Complete genome sequence of the facultatively anaerobic, appendaged bacterium Muricauda ruestringensis type strain (B1(T)).</title>
        <authorList>
            <person name="Huntemann M."/>
            <person name="Teshima H."/>
            <person name="Lapidus A."/>
            <person name="Nolan M."/>
            <person name="Lucas S."/>
            <person name="Hammon N."/>
            <person name="Deshpande S."/>
            <person name="Cheng J.F."/>
            <person name="Tapia R."/>
            <person name="Goodwin L.A."/>
            <person name="Pitluck S."/>
            <person name="Liolios K."/>
            <person name="Pagani I."/>
            <person name="Ivanova N."/>
            <person name="Mavromatis K."/>
            <person name="Mikhailova N."/>
            <person name="Pati A."/>
            <person name="Chen A."/>
            <person name="Palaniappan K."/>
            <person name="Land M."/>
            <person name="Hauser L."/>
            <person name="Pan C."/>
            <person name="Brambilla E.M."/>
            <person name="Rohde M."/>
            <person name="Spring S."/>
            <person name="Goker M."/>
            <person name="Detter J.C."/>
            <person name="Bristow J."/>
            <person name="Eisen J.A."/>
            <person name="Markowitz V."/>
            <person name="Hugenholtz P."/>
            <person name="Kyrpides N.C."/>
            <person name="Klenk H.P."/>
            <person name="Woyke T."/>
        </authorList>
    </citation>
    <scope>NUCLEOTIDE SEQUENCE [LARGE SCALE GENOMIC DNA]</scope>
    <source>
        <strain evidence="3">DSM 13258 / LMG 19739 / B1</strain>
    </source>
</reference>
<dbReference type="AlphaFoldDB" id="G2PID4"/>
<keyword evidence="3" id="KW-1185">Reference proteome</keyword>
<evidence type="ECO:0000256" key="1">
    <source>
        <dbReference type="RuleBase" id="RU000363"/>
    </source>
</evidence>
<evidence type="ECO:0000313" key="2">
    <source>
        <dbReference type="EMBL" id="AEM71752.1"/>
    </source>
</evidence>
<dbReference type="EMBL" id="CP002999">
    <property type="protein sequence ID" value="AEM71752.1"/>
    <property type="molecule type" value="Genomic_DNA"/>
</dbReference>
<dbReference type="Gene3D" id="3.40.50.720">
    <property type="entry name" value="NAD(P)-binding Rossmann-like Domain"/>
    <property type="match status" value="1"/>
</dbReference>
<dbReference type="OrthoDB" id="5786478at2"/>
<dbReference type="RefSeq" id="WP_014034033.1">
    <property type="nucleotide sequence ID" value="NC_015945.1"/>
</dbReference>
<dbReference type="GO" id="GO:0005737">
    <property type="term" value="C:cytoplasm"/>
    <property type="evidence" value="ECO:0007669"/>
    <property type="project" value="TreeGrafter"/>
</dbReference>
<comment type="similarity">
    <text evidence="1">Belongs to the short-chain dehydrogenases/reductases (SDR) family.</text>
</comment>
<dbReference type="Proteomes" id="UP000008908">
    <property type="component" value="Chromosome"/>
</dbReference>
<organism evidence="2 3">
    <name type="scientific">Allomuricauda ruestringensis (strain DSM 13258 / CIP 107369 / LMG 19739 / B1)</name>
    <name type="common">Muricauda ruestringensis</name>
    <dbReference type="NCBI Taxonomy" id="886377"/>
    <lineage>
        <taxon>Bacteria</taxon>
        <taxon>Pseudomonadati</taxon>
        <taxon>Bacteroidota</taxon>
        <taxon>Flavobacteriia</taxon>
        <taxon>Flavobacteriales</taxon>
        <taxon>Flavobacteriaceae</taxon>
        <taxon>Flagellimonas</taxon>
    </lineage>
</organism>
<dbReference type="InterPro" id="IPR051468">
    <property type="entry name" value="Fungal_SecMetab_SDRs"/>
</dbReference>
<protein>
    <submittedName>
        <fullName evidence="2">Short-chain dehydrogenase/reductase SDR</fullName>
    </submittedName>
</protein>
<dbReference type="GO" id="GO:0019748">
    <property type="term" value="P:secondary metabolic process"/>
    <property type="evidence" value="ECO:0007669"/>
    <property type="project" value="TreeGrafter"/>
</dbReference>
<dbReference type="eggNOG" id="COG1028">
    <property type="taxonomic scope" value="Bacteria"/>
</dbReference>
<dbReference type="InterPro" id="IPR002347">
    <property type="entry name" value="SDR_fam"/>
</dbReference>
<dbReference type="PANTHER" id="PTHR43544:SF32">
    <property type="entry name" value="CHAIN DEHYDROGENASE, PUTATIVE (AFU_ORTHOLOGUE AFUA_5G01530)-RELATED"/>
    <property type="match status" value="1"/>
</dbReference>
<name>G2PID4_ALLRU</name>
<sequence length="222" mass="25207">MNRKHVAVVTEAGNGLGKKFAKILKDNDYNVVLAACRESYEKLSKDGEGLRDYELIEVDFTSEESLATFEKTICESYGKLDLLINNAEIVNGFGHKIDQINIEDIKEVYEINFFSVIRTIQVLKPLLKKSNDPRIINITSSLGEIDKMKDESFCYSGYSLTAYSTSKAALNMFTHLQCKEFKPSKIKMYSFDPVNMKNCTYNSVIICDGVKDEFISLIERKA</sequence>